<dbReference type="NCBIfam" id="TIGR02436">
    <property type="entry name" value="four helix bundle protein"/>
    <property type="match status" value="1"/>
</dbReference>
<dbReference type="EMBL" id="MFGW01000132">
    <property type="protein sequence ID" value="OGF64716.1"/>
    <property type="molecule type" value="Genomic_DNA"/>
</dbReference>
<name>A0A1F5VMS2_9BACT</name>
<dbReference type="PANTHER" id="PTHR38471:SF2">
    <property type="entry name" value="FOUR HELIX BUNDLE PROTEIN"/>
    <property type="match status" value="1"/>
</dbReference>
<dbReference type="Pfam" id="PF05635">
    <property type="entry name" value="23S_rRNA_IVP"/>
    <property type="match status" value="1"/>
</dbReference>
<sequence length="118" mass="13610">MKTYRELIVWQKAMELVTHIYKLSKSFPKEESFGLTSQMRRSAVSIPANVAEGYGRKSTQDYLRFLNIARSSTYELQTLLEIANNLNYITSDSFSNVFEKSKEIERMLSALIAKISRS</sequence>
<accession>A0A1F5VMS2</accession>
<dbReference type="Gene3D" id="1.20.1440.60">
    <property type="entry name" value="23S rRNA-intervening sequence"/>
    <property type="match status" value="1"/>
</dbReference>
<protein>
    <submittedName>
        <fullName evidence="1">Four helix bundle protein</fullName>
    </submittedName>
</protein>
<reference evidence="1 2" key="1">
    <citation type="journal article" date="2016" name="Nat. Commun.">
        <title>Thousands of microbial genomes shed light on interconnected biogeochemical processes in an aquifer system.</title>
        <authorList>
            <person name="Anantharaman K."/>
            <person name="Brown C.T."/>
            <person name="Hug L.A."/>
            <person name="Sharon I."/>
            <person name="Castelle C.J."/>
            <person name="Probst A.J."/>
            <person name="Thomas B.C."/>
            <person name="Singh A."/>
            <person name="Wilkins M.J."/>
            <person name="Karaoz U."/>
            <person name="Brodie E.L."/>
            <person name="Williams K.H."/>
            <person name="Hubbard S.S."/>
            <person name="Banfield J.F."/>
        </authorList>
    </citation>
    <scope>NUCLEOTIDE SEQUENCE [LARGE SCALE GENOMIC DNA]</scope>
</reference>
<dbReference type="NCBIfam" id="NF008911">
    <property type="entry name" value="PRK12275.1-2"/>
    <property type="match status" value="1"/>
</dbReference>
<gene>
    <name evidence="1" type="ORF">A2Y62_14790</name>
</gene>
<dbReference type="InterPro" id="IPR012657">
    <property type="entry name" value="23S_rRNA-intervening_sequence"/>
</dbReference>
<evidence type="ECO:0000313" key="1">
    <source>
        <dbReference type="EMBL" id="OGF64716.1"/>
    </source>
</evidence>
<dbReference type="Proteomes" id="UP000178943">
    <property type="component" value="Unassembled WGS sequence"/>
</dbReference>
<comment type="caution">
    <text evidence="1">The sequence shown here is derived from an EMBL/GenBank/DDBJ whole genome shotgun (WGS) entry which is preliminary data.</text>
</comment>
<dbReference type="InterPro" id="IPR036583">
    <property type="entry name" value="23S_rRNA_IVS_sf"/>
</dbReference>
<dbReference type="PANTHER" id="PTHR38471">
    <property type="entry name" value="FOUR HELIX BUNDLE PROTEIN"/>
    <property type="match status" value="1"/>
</dbReference>
<organism evidence="1 2">
    <name type="scientific">Candidatus Fischerbacteria bacterium RBG_13_37_8</name>
    <dbReference type="NCBI Taxonomy" id="1817863"/>
    <lineage>
        <taxon>Bacteria</taxon>
        <taxon>Candidatus Fischeribacteriota</taxon>
    </lineage>
</organism>
<dbReference type="STRING" id="1817863.A2Y62_14790"/>
<dbReference type="AlphaFoldDB" id="A0A1F5VMS2"/>
<dbReference type="SUPFAM" id="SSF158446">
    <property type="entry name" value="IVS-encoded protein-like"/>
    <property type="match status" value="1"/>
</dbReference>
<evidence type="ECO:0000313" key="2">
    <source>
        <dbReference type="Proteomes" id="UP000178943"/>
    </source>
</evidence>
<dbReference type="CDD" id="cd16377">
    <property type="entry name" value="23S_rRNA_IVP_like"/>
    <property type="match status" value="1"/>
</dbReference>
<proteinExistence type="predicted"/>